<dbReference type="InterPro" id="IPR005950">
    <property type="entry name" value="ModA"/>
</dbReference>
<proteinExistence type="inferred from homology"/>
<dbReference type="GO" id="GO:0030973">
    <property type="term" value="F:molybdate ion binding"/>
    <property type="evidence" value="ECO:0007669"/>
    <property type="project" value="TreeGrafter"/>
</dbReference>
<protein>
    <submittedName>
        <fullName evidence="5">Molybdate ABC transporter substrate-binding protein</fullName>
    </submittedName>
</protein>
<evidence type="ECO:0000256" key="3">
    <source>
        <dbReference type="ARBA" id="ARBA00022729"/>
    </source>
</evidence>
<evidence type="ECO:0000256" key="1">
    <source>
        <dbReference type="ARBA" id="ARBA00009175"/>
    </source>
</evidence>
<organism evidence="5 6">
    <name type="scientific">Anaerosacchariphilus polymeriproducens</name>
    <dbReference type="NCBI Taxonomy" id="1812858"/>
    <lineage>
        <taxon>Bacteria</taxon>
        <taxon>Bacillati</taxon>
        <taxon>Bacillota</taxon>
        <taxon>Clostridia</taxon>
        <taxon>Lachnospirales</taxon>
        <taxon>Lachnospiraceae</taxon>
        <taxon>Anaerosacchariphilus</taxon>
    </lineage>
</organism>
<keyword evidence="3" id="KW-0732">Signal</keyword>
<keyword evidence="2 4" id="KW-0479">Metal-binding</keyword>
<comment type="caution">
    <text evidence="5">The sequence shown here is derived from an EMBL/GenBank/DDBJ whole genome shotgun (WGS) entry which is preliminary data.</text>
</comment>
<dbReference type="AlphaFoldDB" id="A0A371AUA5"/>
<dbReference type="PANTHER" id="PTHR30632:SF0">
    <property type="entry name" value="SULFATE-BINDING PROTEIN"/>
    <property type="match status" value="1"/>
</dbReference>
<comment type="similarity">
    <text evidence="1">Belongs to the bacterial solute-binding protein ModA family.</text>
</comment>
<dbReference type="SUPFAM" id="SSF53850">
    <property type="entry name" value="Periplasmic binding protein-like II"/>
    <property type="match status" value="1"/>
</dbReference>
<dbReference type="Proteomes" id="UP000255036">
    <property type="component" value="Unassembled WGS sequence"/>
</dbReference>
<dbReference type="InterPro" id="IPR050682">
    <property type="entry name" value="ModA/WtpA"/>
</dbReference>
<dbReference type="PANTHER" id="PTHR30632">
    <property type="entry name" value="MOLYBDATE-BINDING PERIPLASMIC PROTEIN"/>
    <property type="match status" value="1"/>
</dbReference>
<keyword evidence="6" id="KW-1185">Reference proteome</keyword>
<dbReference type="NCBIfam" id="TIGR01256">
    <property type="entry name" value="modA"/>
    <property type="match status" value="1"/>
</dbReference>
<feature type="binding site" evidence="4">
    <location>
        <position position="203"/>
    </location>
    <ligand>
        <name>molybdate</name>
        <dbReference type="ChEBI" id="CHEBI:36264"/>
    </ligand>
</feature>
<gene>
    <name evidence="5" type="primary">modA</name>
    <name evidence="5" type="ORF">DWV06_12390</name>
</gene>
<dbReference type="GO" id="GO:0015689">
    <property type="term" value="P:molybdate ion transport"/>
    <property type="evidence" value="ECO:0007669"/>
    <property type="project" value="InterPro"/>
</dbReference>
<evidence type="ECO:0000256" key="2">
    <source>
        <dbReference type="ARBA" id="ARBA00022723"/>
    </source>
</evidence>
<dbReference type="EMBL" id="QRCT01000034">
    <property type="protein sequence ID" value="RDU23148.1"/>
    <property type="molecule type" value="Genomic_DNA"/>
</dbReference>
<dbReference type="OrthoDB" id="9785015at2"/>
<evidence type="ECO:0000313" key="6">
    <source>
        <dbReference type="Proteomes" id="UP000255036"/>
    </source>
</evidence>
<dbReference type="RefSeq" id="WP_115482490.1">
    <property type="nucleotide sequence ID" value="NZ_QRCT01000034.1"/>
</dbReference>
<keyword evidence="4" id="KW-0500">Molybdenum</keyword>
<dbReference type="GO" id="GO:0046872">
    <property type="term" value="F:metal ion binding"/>
    <property type="evidence" value="ECO:0007669"/>
    <property type="project" value="UniProtKB-KW"/>
</dbReference>
<accession>A0A371AUA5</accession>
<dbReference type="PIRSF" id="PIRSF004846">
    <property type="entry name" value="ModA"/>
    <property type="match status" value="1"/>
</dbReference>
<sequence>MRKKMYRLLWIVFLLILLEGCNIKPDTEQTIEDKSNNNDMTDLNIFIGAGLKNSMEEIKLLYNKKNPAVNILFNADSSGKLQLQIEEGAECDLFFPASIDKMQALEEKGLIKNDSVINLLTNKVVLIKPKGEKTAVTGFETITKAKNIALAGEEVPIGEYSREIFKNLGIFDDVMHMEINQGANVTEVLTSVSEKSNEIGVVYATDAKIASKSVEIIATASEGLLDNPIIYPVGLVKKENADVKKTEAAKDFLQFLVSDEAVEIFEDFGFIKK</sequence>
<dbReference type="Pfam" id="PF13531">
    <property type="entry name" value="SBP_bac_11"/>
    <property type="match status" value="1"/>
</dbReference>
<evidence type="ECO:0000313" key="5">
    <source>
        <dbReference type="EMBL" id="RDU23148.1"/>
    </source>
</evidence>
<reference evidence="5 6" key="1">
    <citation type="submission" date="2018-07" db="EMBL/GenBank/DDBJ databases">
        <title>Anaerosacharophilus polymeroproducens gen. nov. sp. nov., an anaerobic bacterium isolated from salt field.</title>
        <authorList>
            <person name="Kim W."/>
            <person name="Yang S.-H."/>
            <person name="Oh J."/>
            <person name="Lee J.-H."/>
            <person name="Kwon K.K."/>
        </authorList>
    </citation>
    <scope>NUCLEOTIDE SEQUENCE [LARGE SCALE GENOMIC DNA]</scope>
    <source>
        <strain evidence="5 6">MCWD5</strain>
    </source>
</reference>
<feature type="binding site" evidence="4">
    <location>
        <position position="78"/>
    </location>
    <ligand>
        <name>molybdate</name>
        <dbReference type="ChEBI" id="CHEBI:36264"/>
    </ligand>
</feature>
<evidence type="ECO:0000256" key="4">
    <source>
        <dbReference type="PIRSR" id="PIRSR004846-1"/>
    </source>
</evidence>
<feature type="binding site" evidence="4">
    <location>
        <position position="185"/>
    </location>
    <ligand>
        <name>molybdate</name>
        <dbReference type="ChEBI" id="CHEBI:36264"/>
    </ligand>
</feature>
<dbReference type="Gene3D" id="3.40.190.10">
    <property type="entry name" value="Periplasmic binding protein-like II"/>
    <property type="match status" value="2"/>
</dbReference>
<name>A0A371AUA5_9FIRM</name>